<dbReference type="EMBL" id="JFYO01000004">
    <property type="protein sequence ID" value="EZP28137.1"/>
    <property type="molecule type" value="Genomic_DNA"/>
</dbReference>
<dbReference type="RefSeq" id="WP_036310211.1">
    <property type="nucleotide sequence ID" value="NZ_JFYO01000004.1"/>
</dbReference>
<dbReference type="InterPro" id="IPR011008">
    <property type="entry name" value="Dimeric_a/b-barrel"/>
</dbReference>
<proteinExistence type="predicted"/>
<dbReference type="SMART" id="SM00886">
    <property type="entry name" value="Dabb"/>
    <property type="match status" value="1"/>
</dbReference>
<dbReference type="PROSITE" id="PS51502">
    <property type="entry name" value="S_R_A_B_BARREL"/>
    <property type="match status" value="1"/>
</dbReference>
<reference evidence="2 3" key="1">
    <citation type="submission" date="2014-03" db="EMBL/GenBank/DDBJ databases">
        <title>Draft Genome Sequences of 13 Willow Endophytes.</title>
        <authorList>
            <person name="Gan H.Y."/>
            <person name="Gan H.M."/>
            <person name="Savka M.A."/>
            <person name="Hudson A.O."/>
        </authorList>
    </citation>
    <scope>NUCLEOTIDE SEQUENCE [LARGE SCALE GENOMIC DNA]</scope>
    <source>
        <strain evidence="2 3">RIT293</strain>
    </source>
</reference>
<protein>
    <submittedName>
        <fullName evidence="2">Stress responsive A/B barrel domain protein</fullName>
    </submittedName>
</protein>
<sequence length="99" mass="10701">MIRHVVIWKMAADDAETRAAHAAEVVRLLEGLMGVVPAIRSLTVGGNVAAPEVNADVALVIDLDDLDALEAYQKHPAHQEVAAYIRRVTGDRMAVDFTV</sequence>
<dbReference type="SUPFAM" id="SSF54909">
    <property type="entry name" value="Dimeric alpha+beta barrel"/>
    <property type="match status" value="1"/>
</dbReference>
<evidence type="ECO:0000313" key="3">
    <source>
        <dbReference type="Proteomes" id="UP000024001"/>
    </source>
</evidence>
<accession>A0A031FV31</accession>
<gene>
    <name evidence="2" type="ORF">BW34_01114</name>
</gene>
<dbReference type="PANTHER" id="PTHR37832">
    <property type="entry name" value="BLL2683 PROTEIN"/>
    <property type="match status" value="1"/>
</dbReference>
<name>A0A031FV31_9MICO</name>
<dbReference type="Gene3D" id="3.30.70.100">
    <property type="match status" value="1"/>
</dbReference>
<dbReference type="Proteomes" id="UP000024001">
    <property type="component" value="Unassembled WGS sequence"/>
</dbReference>
<evidence type="ECO:0000313" key="2">
    <source>
        <dbReference type="EMBL" id="EZP28137.1"/>
    </source>
</evidence>
<comment type="caution">
    <text evidence="2">The sequence shown here is derived from an EMBL/GenBank/DDBJ whole genome shotgun (WGS) entry which is preliminary data.</text>
</comment>
<keyword evidence="3" id="KW-1185">Reference proteome</keyword>
<organism evidence="2 3">
    <name type="scientific">Microbacterium oleivorans</name>
    <dbReference type="NCBI Taxonomy" id="273677"/>
    <lineage>
        <taxon>Bacteria</taxon>
        <taxon>Bacillati</taxon>
        <taxon>Actinomycetota</taxon>
        <taxon>Actinomycetes</taxon>
        <taxon>Micrococcales</taxon>
        <taxon>Microbacteriaceae</taxon>
        <taxon>Microbacterium</taxon>
    </lineage>
</organism>
<dbReference type="PANTHER" id="PTHR37832:SF1">
    <property type="entry name" value="STRESS-RESPONSE A_B BARREL DOMAIN-CONTAINING PROTEIN"/>
    <property type="match status" value="1"/>
</dbReference>
<dbReference type="PATRIC" id="fig|273677.3.peg.1095"/>
<dbReference type="eggNOG" id="ENOG5032YCK">
    <property type="taxonomic scope" value="Bacteria"/>
</dbReference>
<dbReference type="Pfam" id="PF07876">
    <property type="entry name" value="Dabb"/>
    <property type="match status" value="1"/>
</dbReference>
<evidence type="ECO:0000259" key="1">
    <source>
        <dbReference type="PROSITE" id="PS51502"/>
    </source>
</evidence>
<dbReference type="InterPro" id="IPR013097">
    <property type="entry name" value="Dabb"/>
</dbReference>
<dbReference type="AlphaFoldDB" id="A0A031FV31"/>
<feature type="domain" description="Stress-response A/B barrel" evidence="1">
    <location>
        <begin position="2"/>
        <end position="97"/>
    </location>
</feature>